<dbReference type="RefSeq" id="WP_283370569.1">
    <property type="nucleotide sequence ID" value="NZ_JASHID010000010.1"/>
</dbReference>
<evidence type="ECO:0000313" key="3">
    <source>
        <dbReference type="Proteomes" id="UP001236569"/>
    </source>
</evidence>
<evidence type="ECO:0000313" key="2">
    <source>
        <dbReference type="EMBL" id="MDI9865596.1"/>
    </source>
</evidence>
<evidence type="ECO:0000256" key="1">
    <source>
        <dbReference type="SAM" id="SignalP"/>
    </source>
</evidence>
<dbReference type="EMBL" id="JASHID010000010">
    <property type="protein sequence ID" value="MDI9865596.1"/>
    <property type="molecule type" value="Genomic_DNA"/>
</dbReference>
<keyword evidence="1" id="KW-0732">Signal</keyword>
<name>A0ABT6YPU4_9BACT</name>
<dbReference type="Proteomes" id="UP001236569">
    <property type="component" value="Unassembled WGS sequence"/>
</dbReference>
<sequence length="263" mass="29814">MNIKSKLSQGCIMPLLFLLLSHVSFSQVQDSTQVKPQSFFSGNIVVTNNGMSLIPSFTLGKPALLFELSIGKNKLSFDPLIRFALDGKPWSFVFWWRYKVLTEGKFRLHVGAHPAINFRTIPVSINNETRDIQQVRRYLATEVAPSIMISKNFSLGMYYLYSRGLEEDATKTTHFVTVNGSISQIKITKDVFLKVAPQLFYLMLDNEDGFFSNATLTLTKQNCPFSVSSVLNKSITSNISSSKSFVWNISLLYSFNQKYLRRG</sequence>
<gene>
    <name evidence="2" type="ORF">QM480_14730</name>
</gene>
<protein>
    <submittedName>
        <fullName evidence="2">Uncharacterized protein</fullName>
    </submittedName>
</protein>
<keyword evidence="3" id="KW-1185">Reference proteome</keyword>
<organism evidence="2 3">
    <name type="scientific">Flectobacillus longus</name>
    <dbReference type="NCBI Taxonomy" id="2984207"/>
    <lineage>
        <taxon>Bacteria</taxon>
        <taxon>Pseudomonadati</taxon>
        <taxon>Bacteroidota</taxon>
        <taxon>Cytophagia</taxon>
        <taxon>Cytophagales</taxon>
        <taxon>Flectobacillaceae</taxon>
        <taxon>Flectobacillus</taxon>
    </lineage>
</organism>
<comment type="caution">
    <text evidence="2">The sequence shown here is derived from an EMBL/GenBank/DDBJ whole genome shotgun (WGS) entry which is preliminary data.</text>
</comment>
<accession>A0ABT6YPU4</accession>
<feature type="signal peptide" evidence="1">
    <location>
        <begin position="1"/>
        <end position="26"/>
    </location>
</feature>
<feature type="chain" id="PRO_5045998004" evidence="1">
    <location>
        <begin position="27"/>
        <end position="263"/>
    </location>
</feature>
<proteinExistence type="predicted"/>
<reference evidence="2 3" key="1">
    <citation type="submission" date="2023-05" db="EMBL/GenBank/DDBJ databases">
        <title>Novel species of genus Flectobacillus isolated from stream in China.</title>
        <authorList>
            <person name="Lu H."/>
        </authorList>
    </citation>
    <scope>NUCLEOTIDE SEQUENCE [LARGE SCALE GENOMIC DNA]</scope>
    <source>
        <strain evidence="2 3">DC10W</strain>
    </source>
</reference>